<feature type="compositionally biased region" description="Basic residues" evidence="11">
    <location>
        <begin position="200"/>
        <end position="219"/>
    </location>
</feature>
<keyword evidence="9" id="KW-0539">Nucleus</keyword>
<dbReference type="GO" id="GO:0008270">
    <property type="term" value="F:zinc ion binding"/>
    <property type="evidence" value="ECO:0007669"/>
    <property type="project" value="UniProtKB-KW"/>
</dbReference>
<evidence type="ECO:0000256" key="11">
    <source>
        <dbReference type="SAM" id="MobiDB-lite"/>
    </source>
</evidence>
<dbReference type="EMBL" id="MCFD01000012">
    <property type="protein sequence ID" value="ORX67488.1"/>
    <property type="molecule type" value="Genomic_DNA"/>
</dbReference>
<evidence type="ECO:0000256" key="3">
    <source>
        <dbReference type="ARBA" id="ARBA00022771"/>
    </source>
</evidence>
<dbReference type="RefSeq" id="XP_040741375.1">
    <property type="nucleotide sequence ID" value="XM_040890546.1"/>
</dbReference>
<keyword evidence="5" id="KW-0156">Chromatin regulator</keyword>
<sequence length="219" mass="23954">MKVKGDAHGERRPTSMTVFEELMQYYDDKISSLKRAREALEEAKPVMVPEKGEGARSRALLAMELVTELVDDMMMDVVFEAHFEAKQRQAVCASCHTRCQSKSAQRDAMGSPKAKSKAAVPSGAAGGVSPGLGSVEMFECPSCMRSFPGARFAAHMDKCMGLSSRRTTTRRSTVNSAASTPNYPAATQYESSSEQSNIDRKRKAMAARDAGRKKTSKRK</sequence>
<feature type="region of interest" description="Disordered" evidence="11">
    <location>
        <begin position="103"/>
        <end position="126"/>
    </location>
</feature>
<feature type="compositionally biased region" description="Low complexity" evidence="11">
    <location>
        <begin position="110"/>
        <end position="123"/>
    </location>
</feature>
<feature type="compositionally biased region" description="Low complexity" evidence="11">
    <location>
        <begin position="163"/>
        <end position="173"/>
    </location>
</feature>
<dbReference type="GO" id="GO:0005634">
    <property type="term" value="C:nucleus"/>
    <property type="evidence" value="ECO:0007669"/>
    <property type="project" value="UniProtKB-SubCell"/>
</dbReference>
<evidence type="ECO:0000256" key="6">
    <source>
        <dbReference type="ARBA" id="ARBA00023015"/>
    </source>
</evidence>
<dbReference type="GO" id="GO:0070461">
    <property type="term" value="C:SAGA-type complex"/>
    <property type="evidence" value="ECO:0007669"/>
    <property type="project" value="UniProtKB-ARBA"/>
</dbReference>
<comment type="caution">
    <text evidence="12">The sequence shown here is derived from an EMBL/GenBank/DDBJ whole genome shotgun (WGS) entry which is preliminary data.</text>
</comment>
<protein>
    <recommendedName>
        <fullName evidence="10">SAGA-associated factor 11</fullName>
    </recommendedName>
</protein>
<gene>
    <name evidence="12" type="ORF">DL89DRAFT_294655</name>
</gene>
<reference evidence="12 13" key="1">
    <citation type="submission" date="2016-07" db="EMBL/GenBank/DDBJ databases">
        <title>Pervasive Adenine N6-methylation of Active Genes in Fungi.</title>
        <authorList>
            <consortium name="DOE Joint Genome Institute"/>
            <person name="Mondo S.J."/>
            <person name="Dannebaum R.O."/>
            <person name="Kuo R.C."/>
            <person name="Labutti K."/>
            <person name="Haridas S."/>
            <person name="Kuo A."/>
            <person name="Salamov A."/>
            <person name="Ahrendt S.R."/>
            <person name="Lipzen A."/>
            <person name="Sullivan W."/>
            <person name="Andreopoulos W.B."/>
            <person name="Clum A."/>
            <person name="Lindquist E."/>
            <person name="Daum C."/>
            <person name="Ramamoorthy G.K."/>
            <person name="Gryganskyi A."/>
            <person name="Culley D."/>
            <person name="Magnuson J.K."/>
            <person name="James T.Y."/>
            <person name="O'Malley M.A."/>
            <person name="Stajich J.E."/>
            <person name="Spatafora J.W."/>
            <person name="Visel A."/>
            <person name="Grigoriev I.V."/>
        </authorList>
    </citation>
    <scope>NUCLEOTIDE SEQUENCE [LARGE SCALE GENOMIC DNA]</scope>
    <source>
        <strain evidence="12 13">ATCC 12442</strain>
    </source>
</reference>
<feature type="region of interest" description="Disordered" evidence="11">
    <location>
        <begin position="163"/>
        <end position="219"/>
    </location>
</feature>
<dbReference type="GO" id="GO:0006325">
    <property type="term" value="P:chromatin organization"/>
    <property type="evidence" value="ECO:0007669"/>
    <property type="project" value="UniProtKB-KW"/>
</dbReference>
<comment type="similarity">
    <text evidence="10">Belongs to the SGF11 family.</text>
</comment>
<keyword evidence="2" id="KW-0479">Metal-binding</keyword>
<evidence type="ECO:0000256" key="2">
    <source>
        <dbReference type="ARBA" id="ARBA00022723"/>
    </source>
</evidence>
<evidence type="ECO:0000313" key="12">
    <source>
        <dbReference type="EMBL" id="ORX67488.1"/>
    </source>
</evidence>
<evidence type="ECO:0000256" key="9">
    <source>
        <dbReference type="ARBA" id="ARBA00023242"/>
    </source>
</evidence>
<organism evidence="12 13">
    <name type="scientific">Linderina pennispora</name>
    <dbReference type="NCBI Taxonomy" id="61395"/>
    <lineage>
        <taxon>Eukaryota</taxon>
        <taxon>Fungi</taxon>
        <taxon>Fungi incertae sedis</taxon>
        <taxon>Zoopagomycota</taxon>
        <taxon>Kickxellomycotina</taxon>
        <taxon>Kickxellomycetes</taxon>
        <taxon>Kickxellales</taxon>
        <taxon>Kickxellaceae</taxon>
        <taxon>Linderina</taxon>
    </lineage>
</organism>
<name>A0A1Y1W1W5_9FUNG</name>
<dbReference type="STRING" id="61395.A0A1Y1W1W5"/>
<evidence type="ECO:0000256" key="7">
    <source>
        <dbReference type="ARBA" id="ARBA00023159"/>
    </source>
</evidence>
<dbReference type="Proteomes" id="UP000193922">
    <property type="component" value="Unassembled WGS sequence"/>
</dbReference>
<evidence type="ECO:0000256" key="1">
    <source>
        <dbReference type="ARBA" id="ARBA00004123"/>
    </source>
</evidence>
<keyword evidence="3" id="KW-0863">Zinc-finger</keyword>
<comment type="subcellular location">
    <subcellularLocation>
        <location evidence="1 10">Nucleus</location>
    </subcellularLocation>
</comment>
<dbReference type="OrthoDB" id="21557at2759"/>
<dbReference type="Gene3D" id="3.30.160.60">
    <property type="entry name" value="Classic Zinc Finger"/>
    <property type="match status" value="1"/>
</dbReference>
<evidence type="ECO:0000256" key="10">
    <source>
        <dbReference type="RuleBase" id="RU261113"/>
    </source>
</evidence>
<keyword evidence="13" id="KW-1185">Reference proteome</keyword>
<keyword evidence="8" id="KW-0804">Transcription</keyword>
<evidence type="ECO:0000256" key="4">
    <source>
        <dbReference type="ARBA" id="ARBA00022833"/>
    </source>
</evidence>
<accession>A0A1Y1W1W5</accession>
<keyword evidence="6" id="KW-0805">Transcription regulation</keyword>
<keyword evidence="7 10" id="KW-0010">Activator</keyword>
<keyword evidence="4" id="KW-0862">Zinc</keyword>
<dbReference type="AlphaFoldDB" id="A0A1Y1W1W5"/>
<evidence type="ECO:0000256" key="5">
    <source>
        <dbReference type="ARBA" id="ARBA00022853"/>
    </source>
</evidence>
<evidence type="ECO:0000256" key="8">
    <source>
        <dbReference type="ARBA" id="ARBA00023163"/>
    </source>
</evidence>
<proteinExistence type="inferred from homology"/>
<dbReference type="GeneID" id="63807194"/>
<dbReference type="InterPro" id="IPR013246">
    <property type="entry name" value="SAGA_su_Sgf11"/>
</dbReference>
<dbReference type="Pfam" id="PF08209">
    <property type="entry name" value="Sgf11"/>
    <property type="match status" value="1"/>
</dbReference>
<evidence type="ECO:0000313" key="13">
    <source>
        <dbReference type="Proteomes" id="UP000193922"/>
    </source>
</evidence>